<sequence>MKKNILILAILALLSIPASTFAQQKTAWAMVSAEKGETFELPKPATEGKSPYWIIVSKDKEFQIDTLSAIKYLDPQWMAAVEFPDLDVAKAKYGKATLDGLVIVTIDDKKFPNAFEELKDHMAFIDDYEALPFYDFTTLP</sequence>
<feature type="chain" id="PRO_5020422112" evidence="1">
    <location>
        <begin position="23"/>
        <end position="140"/>
    </location>
</feature>
<organism evidence="2 3">
    <name type="scientific">Mucilaginibacter terrigena</name>
    <dbReference type="NCBI Taxonomy" id="2492395"/>
    <lineage>
        <taxon>Bacteria</taxon>
        <taxon>Pseudomonadati</taxon>
        <taxon>Bacteroidota</taxon>
        <taxon>Sphingobacteriia</taxon>
        <taxon>Sphingobacteriales</taxon>
        <taxon>Sphingobacteriaceae</taxon>
        <taxon>Mucilaginibacter</taxon>
    </lineage>
</organism>
<comment type="caution">
    <text evidence="2">The sequence shown here is derived from an EMBL/GenBank/DDBJ whole genome shotgun (WGS) entry which is preliminary data.</text>
</comment>
<dbReference type="AlphaFoldDB" id="A0A4Q5LR15"/>
<gene>
    <name evidence="2" type="ORF">EWM62_00455</name>
</gene>
<evidence type="ECO:0000256" key="1">
    <source>
        <dbReference type="SAM" id="SignalP"/>
    </source>
</evidence>
<dbReference type="EMBL" id="SEWG01000001">
    <property type="protein sequence ID" value="RYU91946.1"/>
    <property type="molecule type" value="Genomic_DNA"/>
</dbReference>
<evidence type="ECO:0000313" key="2">
    <source>
        <dbReference type="EMBL" id="RYU91946.1"/>
    </source>
</evidence>
<dbReference type="RefSeq" id="WP_129874676.1">
    <property type="nucleotide sequence ID" value="NZ_SEWG01000001.1"/>
</dbReference>
<dbReference type="OrthoDB" id="9811837at2"/>
<keyword evidence="3" id="KW-1185">Reference proteome</keyword>
<name>A0A4Q5LR15_9SPHI</name>
<dbReference type="Proteomes" id="UP000293331">
    <property type="component" value="Unassembled WGS sequence"/>
</dbReference>
<accession>A0A4Q5LR15</accession>
<protein>
    <submittedName>
        <fullName evidence="2">Uncharacterized protein</fullName>
    </submittedName>
</protein>
<keyword evidence="1" id="KW-0732">Signal</keyword>
<feature type="signal peptide" evidence="1">
    <location>
        <begin position="1"/>
        <end position="22"/>
    </location>
</feature>
<reference evidence="2 3" key="1">
    <citation type="submission" date="2019-02" db="EMBL/GenBank/DDBJ databases">
        <title>Bacterial novel species Mucilaginibacter sp. 17JY9-4 isolated from soil.</title>
        <authorList>
            <person name="Jung H.-Y."/>
        </authorList>
    </citation>
    <scope>NUCLEOTIDE SEQUENCE [LARGE SCALE GENOMIC DNA]</scope>
    <source>
        <strain evidence="2 3">17JY9-4</strain>
    </source>
</reference>
<proteinExistence type="predicted"/>
<evidence type="ECO:0000313" key="3">
    <source>
        <dbReference type="Proteomes" id="UP000293331"/>
    </source>
</evidence>